<dbReference type="AlphaFoldDB" id="A0A3P7HZS8"/>
<dbReference type="EMBL" id="UYYB01003376">
    <property type="protein sequence ID" value="VDM66651.1"/>
    <property type="molecule type" value="Genomic_DNA"/>
</dbReference>
<name>A0A3P7HZS8_STRVU</name>
<accession>A0A3P7HZS8</accession>
<sequence>MDCMRLEPAICHIQAPYEREPRPLTVVWLMTEGRIVSEHYELTSADWPADQSRSQKSVACPAPAIYLARIEGRFGEKAEPAERSSTS</sequence>
<dbReference type="Proteomes" id="UP000270094">
    <property type="component" value="Unassembled WGS sequence"/>
</dbReference>
<organism evidence="1 2">
    <name type="scientific">Strongylus vulgaris</name>
    <name type="common">Blood worm</name>
    <dbReference type="NCBI Taxonomy" id="40348"/>
    <lineage>
        <taxon>Eukaryota</taxon>
        <taxon>Metazoa</taxon>
        <taxon>Ecdysozoa</taxon>
        <taxon>Nematoda</taxon>
        <taxon>Chromadorea</taxon>
        <taxon>Rhabditida</taxon>
        <taxon>Rhabditina</taxon>
        <taxon>Rhabditomorpha</taxon>
        <taxon>Strongyloidea</taxon>
        <taxon>Strongylidae</taxon>
        <taxon>Strongylus</taxon>
    </lineage>
</organism>
<reference evidence="1 2" key="1">
    <citation type="submission" date="2018-11" db="EMBL/GenBank/DDBJ databases">
        <authorList>
            <consortium name="Pathogen Informatics"/>
        </authorList>
    </citation>
    <scope>NUCLEOTIDE SEQUENCE [LARGE SCALE GENOMIC DNA]</scope>
</reference>
<evidence type="ECO:0000313" key="2">
    <source>
        <dbReference type="Proteomes" id="UP000270094"/>
    </source>
</evidence>
<gene>
    <name evidence="1" type="ORF">SVUK_LOCUS1649</name>
</gene>
<evidence type="ECO:0000313" key="1">
    <source>
        <dbReference type="EMBL" id="VDM66651.1"/>
    </source>
</evidence>
<proteinExistence type="predicted"/>
<keyword evidence="2" id="KW-1185">Reference proteome</keyword>
<protein>
    <submittedName>
        <fullName evidence="1">Uncharacterized protein</fullName>
    </submittedName>
</protein>